<accession>A4XFD2</accession>
<dbReference type="SMART" id="SM00387">
    <property type="entry name" value="HATPase_c"/>
    <property type="match status" value="1"/>
</dbReference>
<dbReference type="HOGENOM" id="CLU_549603_0_0_5"/>
<evidence type="ECO:0000259" key="7">
    <source>
        <dbReference type="PROSITE" id="PS50109"/>
    </source>
</evidence>
<dbReference type="InterPro" id="IPR005467">
    <property type="entry name" value="His_kinase_dom"/>
</dbReference>
<keyword evidence="3" id="KW-0597">Phosphoprotein</keyword>
<keyword evidence="6" id="KW-0902">Two-component regulatory system</keyword>
<evidence type="ECO:0000256" key="6">
    <source>
        <dbReference type="ARBA" id="ARBA00023012"/>
    </source>
</evidence>
<geneLocation type="plasmid" evidence="8 9">
    <name>pNL2</name>
</geneLocation>
<dbReference type="Pfam" id="PF02518">
    <property type="entry name" value="HATPase_c"/>
    <property type="match status" value="1"/>
</dbReference>
<gene>
    <name evidence="8" type="ordered locus">Saro_3784</name>
</gene>
<dbReference type="CDD" id="cd00075">
    <property type="entry name" value="HATPase"/>
    <property type="match status" value="1"/>
</dbReference>
<dbReference type="PROSITE" id="PS50109">
    <property type="entry name" value="HIS_KIN"/>
    <property type="match status" value="1"/>
</dbReference>
<dbReference type="KEGG" id="nar:Saro_3784"/>
<name>A4XFD2_NOVAD</name>
<proteinExistence type="predicted"/>
<dbReference type="RefSeq" id="WP_011907025.1">
    <property type="nucleotide sequence ID" value="NC_009427.1"/>
</dbReference>
<dbReference type="InterPro" id="IPR036097">
    <property type="entry name" value="HisK_dim/P_sf"/>
</dbReference>
<dbReference type="PANTHER" id="PTHR43711:SF26">
    <property type="entry name" value="SENSOR HISTIDINE KINASE RCSC"/>
    <property type="match status" value="1"/>
</dbReference>
<reference evidence="8 9" key="1">
    <citation type="submission" date="2007-04" db="EMBL/GenBank/DDBJ databases">
        <title>Complete sequence of plasmid pNL2 of Novosphingobium aromaticivorans DSM 12444.</title>
        <authorList>
            <consortium name="US DOE Joint Genome Institute"/>
            <person name="Copeland A."/>
            <person name="Lucas S."/>
            <person name="Lapidus A."/>
            <person name="Barry K."/>
            <person name="Detter J.C."/>
            <person name="Glavina del Rio T."/>
            <person name="Hammon N."/>
            <person name="Israni S."/>
            <person name="Dalin E."/>
            <person name="Tice H."/>
            <person name="Pitluck S."/>
            <person name="Chertkov O."/>
            <person name="Han C."/>
            <person name="Thomson S."/>
            <person name="Schmutz J."/>
            <person name="Larimer F."/>
            <person name="Land M."/>
            <person name="Kyrpides N."/>
            <person name="Ivanova N."/>
            <person name="Fredrickson J."/>
            <person name="Romine M.F."/>
            <person name="Richardson P."/>
        </authorList>
    </citation>
    <scope>NUCLEOTIDE SEQUENCE [LARGE SCALE GENOMIC DNA]</scope>
    <source>
        <strain evidence="9">ATCC 700278 / DSM 12444 / CCUG 56034 / CIP 105152 / NBRC 16084 / F199</strain>
        <plasmid evidence="8 9">pNL2</plasmid>
    </source>
</reference>
<dbReference type="InterPro" id="IPR050736">
    <property type="entry name" value="Sensor_HK_Regulatory"/>
</dbReference>
<keyword evidence="8" id="KW-0614">Plasmid</keyword>
<dbReference type="InterPro" id="IPR003661">
    <property type="entry name" value="HisK_dim/P_dom"/>
</dbReference>
<dbReference type="EMBL" id="CP000677">
    <property type="protein sequence ID" value="ABP64643.1"/>
    <property type="molecule type" value="Genomic_DNA"/>
</dbReference>
<feature type="domain" description="Histidine kinase" evidence="7">
    <location>
        <begin position="282"/>
        <end position="494"/>
    </location>
</feature>
<dbReference type="eggNOG" id="COG2205">
    <property type="taxonomic scope" value="Bacteria"/>
</dbReference>
<dbReference type="CDD" id="cd00082">
    <property type="entry name" value="HisKA"/>
    <property type="match status" value="1"/>
</dbReference>
<evidence type="ECO:0000256" key="1">
    <source>
        <dbReference type="ARBA" id="ARBA00000085"/>
    </source>
</evidence>
<dbReference type="SMART" id="SM00388">
    <property type="entry name" value="HisKA"/>
    <property type="match status" value="1"/>
</dbReference>
<dbReference type="PANTHER" id="PTHR43711">
    <property type="entry name" value="TWO-COMPONENT HISTIDINE KINASE"/>
    <property type="match status" value="1"/>
</dbReference>
<dbReference type="InterPro" id="IPR036890">
    <property type="entry name" value="HATPase_C_sf"/>
</dbReference>
<dbReference type="Gene3D" id="1.10.287.130">
    <property type="match status" value="1"/>
</dbReference>
<sequence length="496" mass="54538">MSALERSSPTKAGASIGSLPPGFGDGLALLALIDQPAWIYDFDRARMEWANPAALRFWQANSLDDLRDRDFNPTSLGTAERLANLKRSLAGGETRTESWTFFPQGRPFRRDCRLSGVRLADDRMAMLVEATGDPGQIGDLTYELRAIEAVRQSPLMISMVADSGQWLMHNPAAEALVHTLGVTNLPGLDNFAALFADRDAAIALRATALDQGSARATMRMAGRAFRMHEIGLSRLIDPVSGRLSLMLSQQDVTRAFRMERRLQKALARERAVAETQRQFLSVTSHDFRTPLTVIDGAARRIERLADPGSPVFERAKVIRETARRMTEAVDRTLGWASIADGRVDFHPERTSLRPLVERAIISQRAVHPSRPFVAELAEISQVMVDAGLVVRVLDNLLSNAVKYSPSDAPIEVRCFERNGEVFVSVTDHGIGIPAADLSRLFSRFFRSSNARKIKGSGVGLHAARFYMELHGGRIGVKTTEGKGSTFTIAFPVAGES</sequence>
<dbReference type="Proteomes" id="UP000009134">
    <property type="component" value="Plasmid pNL2"/>
</dbReference>
<dbReference type="PRINTS" id="PR00344">
    <property type="entry name" value="BCTRLSENSOR"/>
</dbReference>
<evidence type="ECO:0000256" key="3">
    <source>
        <dbReference type="ARBA" id="ARBA00022553"/>
    </source>
</evidence>
<keyword evidence="9" id="KW-1185">Reference proteome</keyword>
<dbReference type="SUPFAM" id="SSF55874">
    <property type="entry name" value="ATPase domain of HSP90 chaperone/DNA topoisomerase II/histidine kinase"/>
    <property type="match status" value="1"/>
</dbReference>
<dbReference type="SUPFAM" id="SSF47384">
    <property type="entry name" value="Homodimeric domain of signal transducing histidine kinase"/>
    <property type="match status" value="1"/>
</dbReference>
<evidence type="ECO:0000256" key="2">
    <source>
        <dbReference type="ARBA" id="ARBA00012438"/>
    </source>
</evidence>
<dbReference type="InterPro" id="IPR003594">
    <property type="entry name" value="HATPase_dom"/>
</dbReference>
<dbReference type="AlphaFoldDB" id="A4XFD2"/>
<dbReference type="GO" id="GO:0000155">
    <property type="term" value="F:phosphorelay sensor kinase activity"/>
    <property type="evidence" value="ECO:0007669"/>
    <property type="project" value="InterPro"/>
</dbReference>
<dbReference type="Pfam" id="PF00512">
    <property type="entry name" value="HisKA"/>
    <property type="match status" value="1"/>
</dbReference>
<keyword evidence="4" id="KW-0808">Transferase</keyword>
<evidence type="ECO:0000313" key="8">
    <source>
        <dbReference type="EMBL" id="ABP64643.1"/>
    </source>
</evidence>
<keyword evidence="5 8" id="KW-0418">Kinase</keyword>
<dbReference type="EC" id="2.7.13.3" evidence="2"/>
<evidence type="ECO:0000256" key="4">
    <source>
        <dbReference type="ARBA" id="ARBA00022679"/>
    </source>
</evidence>
<evidence type="ECO:0000313" key="9">
    <source>
        <dbReference type="Proteomes" id="UP000009134"/>
    </source>
</evidence>
<dbReference type="FunFam" id="3.30.565.10:FF:000006">
    <property type="entry name" value="Sensor histidine kinase WalK"/>
    <property type="match status" value="1"/>
</dbReference>
<dbReference type="Gene3D" id="3.30.565.10">
    <property type="entry name" value="Histidine kinase-like ATPase, C-terminal domain"/>
    <property type="match status" value="1"/>
</dbReference>
<protein>
    <recommendedName>
        <fullName evidence="2">histidine kinase</fullName>
        <ecNumber evidence="2">2.7.13.3</ecNumber>
    </recommendedName>
</protein>
<comment type="catalytic activity">
    <reaction evidence="1">
        <text>ATP + protein L-histidine = ADP + protein N-phospho-L-histidine.</text>
        <dbReference type="EC" id="2.7.13.3"/>
    </reaction>
</comment>
<dbReference type="InterPro" id="IPR004358">
    <property type="entry name" value="Sig_transdc_His_kin-like_C"/>
</dbReference>
<evidence type="ECO:0000256" key="5">
    <source>
        <dbReference type="ARBA" id="ARBA00022777"/>
    </source>
</evidence>
<organism evidence="8 9">
    <name type="scientific">Novosphingobium aromaticivorans (strain ATCC 700278 / DSM 12444 / CCUG 56034 / CIP 105152 / NBRC 16084 / F199)</name>
    <dbReference type="NCBI Taxonomy" id="279238"/>
    <lineage>
        <taxon>Bacteria</taxon>
        <taxon>Pseudomonadati</taxon>
        <taxon>Pseudomonadota</taxon>
        <taxon>Alphaproteobacteria</taxon>
        <taxon>Sphingomonadales</taxon>
        <taxon>Sphingomonadaceae</taxon>
        <taxon>Novosphingobium</taxon>
    </lineage>
</organism>